<dbReference type="Pfam" id="PF13279">
    <property type="entry name" value="4HBT_2"/>
    <property type="match status" value="1"/>
</dbReference>
<dbReference type="AlphaFoldDB" id="A0A4D7QTN4"/>
<organism evidence="1 2">
    <name type="scientific">Phreatobacter aquaticus</name>
    <dbReference type="NCBI Taxonomy" id="2570229"/>
    <lineage>
        <taxon>Bacteria</taxon>
        <taxon>Pseudomonadati</taxon>
        <taxon>Pseudomonadota</taxon>
        <taxon>Alphaproteobacteria</taxon>
        <taxon>Hyphomicrobiales</taxon>
        <taxon>Phreatobacteraceae</taxon>
        <taxon>Phreatobacter</taxon>
    </lineage>
</organism>
<dbReference type="OrthoDB" id="9803287at2"/>
<reference evidence="1 2" key="1">
    <citation type="submission" date="2019-04" db="EMBL/GenBank/DDBJ databases">
        <title>Phreatobacter aquaticus sp. nov.</title>
        <authorList>
            <person name="Choi A."/>
            <person name="Baek K."/>
        </authorList>
    </citation>
    <scope>NUCLEOTIDE SEQUENCE [LARGE SCALE GENOMIC DNA]</scope>
    <source>
        <strain evidence="1 2">NMCR1094</strain>
    </source>
</reference>
<proteinExistence type="predicted"/>
<dbReference type="PANTHER" id="PTHR31793">
    <property type="entry name" value="4-HYDROXYBENZOYL-COA THIOESTERASE FAMILY MEMBER"/>
    <property type="match status" value="1"/>
</dbReference>
<dbReference type="KEGG" id="paqt:E8L99_10195"/>
<sequence>MTIQPDWIDYNGHLNVAYYVKLFDQALDILFDRIGLSESYVRTRHMSFFALELHVRYLREVHLKDPVQVRIQILDVDEKRIHYWMELIHAGERWLSSTMESISMHIDMETRRSTPFPPDIMASLKDWHAMSAGRERPDGIGQVIGIRRKG</sequence>
<dbReference type="InterPro" id="IPR029069">
    <property type="entry name" value="HotDog_dom_sf"/>
</dbReference>
<dbReference type="CDD" id="cd00586">
    <property type="entry name" value="4HBT"/>
    <property type="match status" value="1"/>
</dbReference>
<evidence type="ECO:0000313" key="1">
    <source>
        <dbReference type="EMBL" id="QCK88739.1"/>
    </source>
</evidence>
<dbReference type="GO" id="GO:0047617">
    <property type="term" value="F:fatty acyl-CoA hydrolase activity"/>
    <property type="evidence" value="ECO:0007669"/>
    <property type="project" value="TreeGrafter"/>
</dbReference>
<accession>A0A4D7QTN4</accession>
<dbReference type="InterPro" id="IPR050563">
    <property type="entry name" value="4-hydroxybenzoyl-CoA_TE"/>
</dbReference>
<keyword evidence="2" id="KW-1185">Reference proteome</keyword>
<dbReference type="SUPFAM" id="SSF54637">
    <property type="entry name" value="Thioesterase/thiol ester dehydrase-isomerase"/>
    <property type="match status" value="1"/>
</dbReference>
<name>A0A4D7QTN4_9HYPH</name>
<dbReference type="Proteomes" id="UP000298588">
    <property type="component" value="Chromosome"/>
</dbReference>
<dbReference type="Gene3D" id="3.10.129.10">
    <property type="entry name" value="Hotdog Thioesterase"/>
    <property type="match status" value="1"/>
</dbReference>
<dbReference type="EMBL" id="CP039865">
    <property type="protein sequence ID" value="QCK88739.1"/>
    <property type="molecule type" value="Genomic_DNA"/>
</dbReference>
<dbReference type="PANTHER" id="PTHR31793:SF2">
    <property type="entry name" value="BLR1345 PROTEIN"/>
    <property type="match status" value="1"/>
</dbReference>
<evidence type="ECO:0000313" key="2">
    <source>
        <dbReference type="Proteomes" id="UP000298588"/>
    </source>
</evidence>
<gene>
    <name evidence="1" type="ORF">E8L99_10195</name>
</gene>
<protein>
    <submittedName>
        <fullName evidence="1">Thioesterase</fullName>
    </submittedName>
</protein>